<reference evidence="1 2" key="1">
    <citation type="submission" date="2024-10" db="EMBL/GenBank/DDBJ databases">
        <title>Updated reference genomes for cyclostephanoid diatoms.</title>
        <authorList>
            <person name="Roberts W.R."/>
            <person name="Alverson A.J."/>
        </authorList>
    </citation>
    <scope>NUCLEOTIDE SEQUENCE [LARGE SCALE GENOMIC DNA]</scope>
    <source>
        <strain evidence="1 2">AJA010-31</strain>
    </source>
</reference>
<sequence length="83" mass="9109">MTQPVKREKTTQHAVVPSLHASGIGTKWTTGAVNFDGKFAEIVGFEMEEEYTVGTIWFGEALGGMPAVPVRKFGVEDVLRRVD</sequence>
<name>A0ABD3N9Q5_9STRA</name>
<evidence type="ECO:0000313" key="1">
    <source>
        <dbReference type="EMBL" id="KAL3772697.1"/>
    </source>
</evidence>
<proteinExistence type="predicted"/>
<dbReference type="Proteomes" id="UP001530400">
    <property type="component" value="Unassembled WGS sequence"/>
</dbReference>
<dbReference type="AlphaFoldDB" id="A0ABD3N9Q5"/>
<dbReference type="EMBL" id="JALLPJ020001262">
    <property type="protein sequence ID" value="KAL3772697.1"/>
    <property type="molecule type" value="Genomic_DNA"/>
</dbReference>
<keyword evidence="2" id="KW-1185">Reference proteome</keyword>
<gene>
    <name evidence="1" type="ORF">ACHAWO_003369</name>
</gene>
<protein>
    <submittedName>
        <fullName evidence="1">Uncharacterized protein</fullName>
    </submittedName>
</protein>
<organism evidence="1 2">
    <name type="scientific">Cyclotella atomus</name>
    <dbReference type="NCBI Taxonomy" id="382360"/>
    <lineage>
        <taxon>Eukaryota</taxon>
        <taxon>Sar</taxon>
        <taxon>Stramenopiles</taxon>
        <taxon>Ochrophyta</taxon>
        <taxon>Bacillariophyta</taxon>
        <taxon>Coscinodiscophyceae</taxon>
        <taxon>Thalassiosirophycidae</taxon>
        <taxon>Stephanodiscales</taxon>
        <taxon>Stephanodiscaceae</taxon>
        <taxon>Cyclotella</taxon>
    </lineage>
</organism>
<comment type="caution">
    <text evidence="1">The sequence shown here is derived from an EMBL/GenBank/DDBJ whole genome shotgun (WGS) entry which is preliminary data.</text>
</comment>
<accession>A0ABD3N9Q5</accession>
<evidence type="ECO:0000313" key="2">
    <source>
        <dbReference type="Proteomes" id="UP001530400"/>
    </source>
</evidence>